<keyword evidence="5" id="KW-1185">Reference proteome</keyword>
<dbReference type="InterPro" id="IPR028245">
    <property type="entry name" value="PIL1/LSP1"/>
</dbReference>
<dbReference type="EMBL" id="MCFI01000011">
    <property type="protein sequence ID" value="ORY81330.1"/>
    <property type="molecule type" value="Genomic_DNA"/>
</dbReference>
<evidence type="ECO:0000256" key="1">
    <source>
        <dbReference type="ARBA" id="ARBA00022553"/>
    </source>
</evidence>
<keyword evidence="1" id="KW-0597">Phosphoprotein</keyword>
<dbReference type="GO" id="GO:0006897">
    <property type="term" value="P:endocytosis"/>
    <property type="evidence" value="ECO:0007669"/>
    <property type="project" value="TreeGrafter"/>
</dbReference>
<dbReference type="Proteomes" id="UP000193685">
    <property type="component" value="Unassembled WGS sequence"/>
</dbReference>
<evidence type="ECO:0000256" key="2">
    <source>
        <dbReference type="ARBA" id="ARBA00053166"/>
    </source>
</evidence>
<dbReference type="PANTHER" id="PTHR31962">
    <property type="entry name" value="SPHINGOLIPID LONG CHAIN BASE-RESPONSIVE PROTEIN PIL1"/>
    <property type="match status" value="1"/>
</dbReference>
<feature type="non-terminal residue" evidence="4">
    <location>
        <position position="1"/>
    </location>
</feature>
<reference evidence="4 5" key="1">
    <citation type="submission" date="2016-07" db="EMBL/GenBank/DDBJ databases">
        <title>Pervasive Adenine N6-methylation of Active Genes in Fungi.</title>
        <authorList>
            <consortium name="DOE Joint Genome Institute"/>
            <person name="Mondo S.J."/>
            <person name="Dannebaum R.O."/>
            <person name="Kuo R.C."/>
            <person name="Labutti K."/>
            <person name="Haridas S."/>
            <person name="Kuo A."/>
            <person name="Salamov A."/>
            <person name="Ahrendt S.R."/>
            <person name="Lipzen A."/>
            <person name="Sullivan W."/>
            <person name="Andreopoulos W.B."/>
            <person name="Clum A."/>
            <person name="Lindquist E."/>
            <person name="Daum C."/>
            <person name="Ramamoorthy G.K."/>
            <person name="Gryganskyi A."/>
            <person name="Culley D."/>
            <person name="Magnuson J.K."/>
            <person name="James T.Y."/>
            <person name="O'Malley M.A."/>
            <person name="Stajich J.E."/>
            <person name="Spatafora J.W."/>
            <person name="Visel A."/>
            <person name="Grigoriev I.V."/>
        </authorList>
    </citation>
    <scope>NUCLEOTIDE SEQUENCE [LARGE SCALE GENOMIC DNA]</scope>
    <source>
        <strain evidence="4 5">12-1054</strain>
    </source>
</reference>
<dbReference type="FunFam" id="1.20.1270.60:FF:000005">
    <property type="entry name" value="Sphingolipid long chain base-responsive pil1"/>
    <property type="match status" value="1"/>
</dbReference>
<evidence type="ECO:0000313" key="4">
    <source>
        <dbReference type="EMBL" id="ORY81330.1"/>
    </source>
</evidence>
<dbReference type="Pfam" id="PF13805">
    <property type="entry name" value="Pil1"/>
    <property type="match status" value="1"/>
</dbReference>
<feature type="coiled-coil region" evidence="3">
    <location>
        <begin position="115"/>
        <end position="142"/>
    </location>
</feature>
<dbReference type="RefSeq" id="XP_040724706.1">
    <property type="nucleotide sequence ID" value="XM_040867406.1"/>
</dbReference>
<gene>
    <name evidence="4" type="ORF">BCR37DRAFT_341603</name>
</gene>
<dbReference type="PANTHER" id="PTHR31962:SF4">
    <property type="entry name" value="PRIMARY COMPONENT OF EISOSOMES (EUROFUNG)"/>
    <property type="match status" value="1"/>
</dbReference>
<protein>
    <submittedName>
        <fullName evidence="4">Eisosome component PIL1/LSP1</fullName>
    </submittedName>
</protein>
<dbReference type="GO" id="GO:0070941">
    <property type="term" value="P:eisosome assembly"/>
    <property type="evidence" value="ECO:0007669"/>
    <property type="project" value="TreeGrafter"/>
</dbReference>
<name>A0A1Y2FBN7_PROLT</name>
<evidence type="ECO:0000256" key="3">
    <source>
        <dbReference type="SAM" id="Coils"/>
    </source>
</evidence>
<comment type="function">
    <text evidence="2">Negative regulator of cell wall integrity (CWI) in unstressed cells, probably by inhibiting protein kinase ksg1/ppk21 activity and regulating their downstream CWI pathways pck2-MAP kinase pathway and protein kinase gad8 pathway. Activity may be regulated by the transient increase of sphingolipid long chain bases (LCBs) during heat stress.</text>
</comment>
<dbReference type="InterPro" id="IPR027267">
    <property type="entry name" value="AH/BAR_dom_sf"/>
</dbReference>
<keyword evidence="3" id="KW-0175">Coiled coil</keyword>
<sequence length="210" mass="23589">ELSSAMYSLIKTENGIVDAYEKAAHQLTSVAHQLSAWGEATEDEHISDISDKLGVLMSELADVEENFAAELEDSRVTLKQIRNTESSVQPSRDQKQKLIDQIHTLKHKDPQSPKLVDAEQALVRAEAENLVAEAQLTNIQRHALKETYLLHFQAIIERAEKSLILADHGRRVLELLDDTPVVPGDSIAEYTHEREAKQILLDCESELQAY</sequence>
<dbReference type="AlphaFoldDB" id="A0A1Y2FBN7"/>
<comment type="caution">
    <text evidence="4">The sequence shown here is derived from an EMBL/GenBank/DDBJ whole genome shotgun (WGS) entry which is preliminary data.</text>
</comment>
<dbReference type="STRING" id="56484.A0A1Y2FBN7"/>
<dbReference type="OMA" id="MTRQKFK"/>
<accession>A0A1Y2FBN7</accession>
<dbReference type="GO" id="GO:0005886">
    <property type="term" value="C:plasma membrane"/>
    <property type="evidence" value="ECO:0007669"/>
    <property type="project" value="TreeGrafter"/>
</dbReference>
<dbReference type="GeneID" id="63784005"/>
<dbReference type="GO" id="GO:0008289">
    <property type="term" value="F:lipid binding"/>
    <property type="evidence" value="ECO:0007669"/>
    <property type="project" value="TreeGrafter"/>
</dbReference>
<organism evidence="4 5">
    <name type="scientific">Protomyces lactucae-debilis</name>
    <dbReference type="NCBI Taxonomy" id="2754530"/>
    <lineage>
        <taxon>Eukaryota</taxon>
        <taxon>Fungi</taxon>
        <taxon>Dikarya</taxon>
        <taxon>Ascomycota</taxon>
        <taxon>Taphrinomycotina</taxon>
        <taxon>Taphrinomycetes</taxon>
        <taxon>Taphrinales</taxon>
        <taxon>Protomycetaceae</taxon>
        <taxon>Protomyces</taxon>
    </lineage>
</organism>
<evidence type="ECO:0000313" key="5">
    <source>
        <dbReference type="Proteomes" id="UP000193685"/>
    </source>
</evidence>
<feature type="non-terminal residue" evidence="4">
    <location>
        <position position="210"/>
    </location>
</feature>
<dbReference type="OrthoDB" id="5599269at2759"/>
<proteinExistence type="predicted"/>
<dbReference type="Gene3D" id="1.20.1270.60">
    <property type="entry name" value="Arfaptin homology (AH) domain/BAR domain"/>
    <property type="match status" value="1"/>
</dbReference>
<dbReference type="GO" id="GO:0036286">
    <property type="term" value="C:eisosome filament"/>
    <property type="evidence" value="ECO:0007669"/>
    <property type="project" value="TreeGrafter"/>
</dbReference>